<evidence type="ECO:0000313" key="3">
    <source>
        <dbReference type="Proteomes" id="UP001386955"/>
    </source>
</evidence>
<comment type="caution">
    <text evidence="2">The sequence shown here is derived from an EMBL/GenBank/DDBJ whole genome shotgun (WGS) entry which is preliminary data.</text>
</comment>
<dbReference type="AlphaFoldDB" id="A0AAN9SKV1"/>
<protein>
    <recommendedName>
        <fullName evidence="1">F-box associated beta-propeller type 1 domain-containing protein</fullName>
    </recommendedName>
</protein>
<dbReference type="InterPro" id="IPR017451">
    <property type="entry name" value="F-box-assoc_interact_dom"/>
</dbReference>
<keyword evidence="3" id="KW-1185">Reference proteome</keyword>
<proteinExistence type="predicted"/>
<dbReference type="Proteomes" id="UP001386955">
    <property type="component" value="Unassembled WGS sequence"/>
</dbReference>
<dbReference type="PANTHER" id="PTHR31672">
    <property type="entry name" value="BNACNNG10540D PROTEIN"/>
    <property type="match status" value="1"/>
</dbReference>
<name>A0AAN9SKV1_PSOTE</name>
<accession>A0AAN9SKV1</accession>
<evidence type="ECO:0000313" key="2">
    <source>
        <dbReference type="EMBL" id="KAK7399717.1"/>
    </source>
</evidence>
<dbReference type="NCBIfam" id="TIGR01640">
    <property type="entry name" value="F_box_assoc_1"/>
    <property type="match status" value="1"/>
</dbReference>
<dbReference type="SUPFAM" id="SSF50965">
    <property type="entry name" value="Galactose oxidase, central domain"/>
    <property type="match status" value="1"/>
</dbReference>
<dbReference type="EMBL" id="JAYMYS010000003">
    <property type="protein sequence ID" value="KAK7399717.1"/>
    <property type="molecule type" value="Genomic_DNA"/>
</dbReference>
<evidence type="ECO:0000259" key="1">
    <source>
        <dbReference type="Pfam" id="PF07734"/>
    </source>
</evidence>
<dbReference type="InterPro" id="IPR006527">
    <property type="entry name" value="F-box-assoc_dom_typ1"/>
</dbReference>
<feature type="domain" description="F-box associated beta-propeller type 1" evidence="1">
    <location>
        <begin position="51"/>
        <end position="293"/>
    </location>
</feature>
<sequence length="388" mass="44383">MNSLLTCVKSFISNHFLRFTRRDPLLILNGFYWNDKICGHHLFLLDVKTKKLKQLRVPKVTDSDMGFKMVGSCNGILCIIHYSLDPNSTIFLWNPATRQTKRILEQQNALLPYMVPPHCLIGFYFNTSDRDYQVVRIHSFEDTDNATYLNDSLTRVCAVRVEKYSLRTGLWREIKYRECVTVNGCLFWTENSVTLRGTLFWVAMEVSDKVSNEMIISFNTCNNVVNKIELPPLIKDCTEVHKKLAVYKDSVAVYKDSVAVIICSETGSMVKLLDLWLFYNKYEGVECWCKVHTIGMFSRLERPVGIMKNEILMSTDKVIHSVSGTIALLPEDDLGAEFSYNLFDYVENNHCLYGVNMQAVEEIGSKGVSLHDLFISGVGKLSIQDVVL</sequence>
<gene>
    <name evidence="2" type="ORF">VNO78_10906</name>
</gene>
<dbReference type="InterPro" id="IPR011043">
    <property type="entry name" value="Gal_Oxase/kelch_b-propeller"/>
</dbReference>
<reference evidence="2 3" key="1">
    <citation type="submission" date="2024-01" db="EMBL/GenBank/DDBJ databases">
        <title>The genomes of 5 underutilized Papilionoideae crops provide insights into root nodulation and disease resistanc.</title>
        <authorList>
            <person name="Jiang F."/>
        </authorList>
    </citation>
    <scope>NUCLEOTIDE SEQUENCE [LARGE SCALE GENOMIC DNA]</scope>
    <source>
        <strain evidence="2">DUOXIRENSHENG_FW03</strain>
        <tissue evidence="2">Leaves</tissue>
    </source>
</reference>
<dbReference type="InterPro" id="IPR050796">
    <property type="entry name" value="SCF_F-box_component"/>
</dbReference>
<dbReference type="Pfam" id="PF07734">
    <property type="entry name" value="FBA_1"/>
    <property type="match status" value="1"/>
</dbReference>
<dbReference type="PANTHER" id="PTHR31672:SF13">
    <property type="entry name" value="F-BOX PROTEIN CPR30-LIKE"/>
    <property type="match status" value="1"/>
</dbReference>
<organism evidence="2 3">
    <name type="scientific">Psophocarpus tetragonolobus</name>
    <name type="common">Winged bean</name>
    <name type="synonym">Dolichos tetragonolobus</name>
    <dbReference type="NCBI Taxonomy" id="3891"/>
    <lineage>
        <taxon>Eukaryota</taxon>
        <taxon>Viridiplantae</taxon>
        <taxon>Streptophyta</taxon>
        <taxon>Embryophyta</taxon>
        <taxon>Tracheophyta</taxon>
        <taxon>Spermatophyta</taxon>
        <taxon>Magnoliopsida</taxon>
        <taxon>eudicotyledons</taxon>
        <taxon>Gunneridae</taxon>
        <taxon>Pentapetalae</taxon>
        <taxon>rosids</taxon>
        <taxon>fabids</taxon>
        <taxon>Fabales</taxon>
        <taxon>Fabaceae</taxon>
        <taxon>Papilionoideae</taxon>
        <taxon>50 kb inversion clade</taxon>
        <taxon>NPAAA clade</taxon>
        <taxon>indigoferoid/millettioid clade</taxon>
        <taxon>Phaseoleae</taxon>
        <taxon>Psophocarpus</taxon>
    </lineage>
</organism>